<name>A0A1Y5NXI2_9MYCO</name>
<proteinExistence type="predicted"/>
<gene>
    <name evidence="2" type="ORF">MHPYR_100091</name>
</gene>
<dbReference type="PIRSF" id="PIRSF000429">
    <property type="entry name" value="Ac-CoA_Ac_transf"/>
    <property type="match status" value="1"/>
</dbReference>
<organism evidence="2">
    <name type="scientific">uncultured Mycobacterium sp</name>
    <dbReference type="NCBI Taxonomy" id="171292"/>
    <lineage>
        <taxon>Bacteria</taxon>
        <taxon>Bacillati</taxon>
        <taxon>Actinomycetota</taxon>
        <taxon>Actinomycetes</taxon>
        <taxon>Mycobacteriales</taxon>
        <taxon>Mycobacteriaceae</taxon>
        <taxon>Mycobacterium</taxon>
        <taxon>environmental samples</taxon>
    </lineage>
</organism>
<evidence type="ECO:0000313" key="2">
    <source>
        <dbReference type="EMBL" id="SBS71106.1"/>
    </source>
</evidence>
<dbReference type="InterPro" id="IPR002155">
    <property type="entry name" value="Thiolase"/>
</dbReference>
<sequence length="378" mass="40318">MTHDKAAVVGIGYSSVHRAKGVDGRGLAVDAARAAIADAGLQISDVDGVFEYAGNEQSYDLAKMLGIENLVAFGDFGPWGPSAMSSVVGAHMAVQSGACEVALVVRSVTREWGQQSAEKMLPPPSGMWQWDLPYGIAGGMIPVMAMKMRRRFHTLGGTPVDYGHIAVNARRWSSLNERAILRELITMDDYLNSRMVSDPVHLFDCDYPVTGACAVVITSAERALDTAKAPVWIDAIAMGTGWKPDWTYTDDFLFGGTRRCAETMWKRSSVTPVDVDVAQLYDGFTHITVSWIEAMGFCGIGEFGDWVDAGSAIGPGGALPLNTQGGQLAEGRLHGLSFLAEGVAQLRGECGVRQVPDAQVAVVANAHGPHCASLVLTT</sequence>
<protein>
    <recommendedName>
        <fullName evidence="1">Thiolase C-terminal domain-containing protein</fullName>
    </recommendedName>
</protein>
<dbReference type="PANTHER" id="PTHR42870">
    <property type="entry name" value="ACETYL-COA C-ACETYLTRANSFERASE"/>
    <property type="match status" value="1"/>
</dbReference>
<reference evidence="2" key="1">
    <citation type="submission" date="2016-03" db="EMBL/GenBank/DDBJ databases">
        <authorList>
            <person name="Ploux O."/>
        </authorList>
    </citation>
    <scope>NUCLEOTIDE SEQUENCE</scope>
    <source>
        <strain evidence="2">UC10</strain>
    </source>
</reference>
<dbReference type="Pfam" id="PF22691">
    <property type="entry name" value="Thiolase_C_1"/>
    <property type="match status" value="1"/>
</dbReference>
<dbReference type="Gene3D" id="3.40.47.10">
    <property type="match status" value="1"/>
</dbReference>
<feature type="domain" description="Thiolase C-terminal" evidence="1">
    <location>
        <begin position="246"/>
        <end position="369"/>
    </location>
</feature>
<accession>A0A1Y5NXI2</accession>
<dbReference type="AlphaFoldDB" id="A0A1Y5NXI2"/>
<dbReference type="InterPro" id="IPR016039">
    <property type="entry name" value="Thiolase-like"/>
</dbReference>
<dbReference type="InterPro" id="IPR055140">
    <property type="entry name" value="Thiolase_C_2"/>
</dbReference>
<dbReference type="GO" id="GO:0016747">
    <property type="term" value="F:acyltransferase activity, transferring groups other than amino-acyl groups"/>
    <property type="evidence" value="ECO:0007669"/>
    <property type="project" value="InterPro"/>
</dbReference>
<dbReference type="EMBL" id="FLQS01000002">
    <property type="protein sequence ID" value="SBS71106.1"/>
    <property type="molecule type" value="Genomic_DNA"/>
</dbReference>
<dbReference type="SUPFAM" id="SSF53901">
    <property type="entry name" value="Thiolase-like"/>
    <property type="match status" value="2"/>
</dbReference>
<dbReference type="CDD" id="cd00829">
    <property type="entry name" value="SCP-x_thiolase"/>
    <property type="match status" value="1"/>
</dbReference>
<dbReference type="PANTHER" id="PTHR42870:SF1">
    <property type="entry name" value="NON-SPECIFIC LIPID-TRANSFER PROTEIN-LIKE 2"/>
    <property type="match status" value="1"/>
</dbReference>
<evidence type="ECO:0000259" key="1">
    <source>
        <dbReference type="Pfam" id="PF22691"/>
    </source>
</evidence>